<dbReference type="InterPro" id="IPR002502">
    <property type="entry name" value="Amidase_domain"/>
</dbReference>
<comment type="subcellular location">
    <subcellularLocation>
        <location evidence="3">Cytoplasm</location>
    </subcellularLocation>
</comment>
<evidence type="ECO:0000313" key="15">
    <source>
        <dbReference type="EMBL" id="VFK24190.1"/>
    </source>
</evidence>
<evidence type="ECO:0000256" key="7">
    <source>
        <dbReference type="ARBA" id="ARBA00022723"/>
    </source>
</evidence>
<accession>A0A450VRR4</accession>
<comment type="similarity">
    <text evidence="4">Belongs to the N-acetylmuramoyl-L-alanine amidase 2 family.</text>
</comment>
<dbReference type="InterPro" id="IPR051206">
    <property type="entry name" value="NAMLAA_amidase_2"/>
</dbReference>
<evidence type="ECO:0000256" key="8">
    <source>
        <dbReference type="ARBA" id="ARBA00022801"/>
    </source>
</evidence>
<evidence type="ECO:0000256" key="11">
    <source>
        <dbReference type="ARBA" id="ARBA00039257"/>
    </source>
</evidence>
<protein>
    <recommendedName>
        <fullName evidence="11">1,6-anhydro-N-acetylmuramyl-L-alanine amidase AmpD</fullName>
        <ecNumber evidence="5">3.5.1.28</ecNumber>
    </recommendedName>
    <alternativeName>
        <fullName evidence="12">N-acetylmuramoyl-L-alanine amidase</fullName>
    </alternativeName>
</protein>
<gene>
    <name evidence="14" type="ORF">BECKLPF1236A_GA0070988_1000921</name>
    <name evidence="15" type="ORF">BECKLPF1236C_GA0070990_100113</name>
</gene>
<dbReference type="GO" id="GO:0009253">
    <property type="term" value="P:peptidoglycan catabolic process"/>
    <property type="evidence" value="ECO:0007669"/>
    <property type="project" value="InterPro"/>
</dbReference>
<evidence type="ECO:0000256" key="12">
    <source>
        <dbReference type="ARBA" id="ARBA00042615"/>
    </source>
</evidence>
<organism evidence="14">
    <name type="scientific">Candidatus Kentrum sp. LPFa</name>
    <dbReference type="NCBI Taxonomy" id="2126335"/>
    <lineage>
        <taxon>Bacteria</taxon>
        <taxon>Pseudomonadati</taxon>
        <taxon>Pseudomonadota</taxon>
        <taxon>Gammaproteobacteria</taxon>
        <taxon>Candidatus Kentrum</taxon>
    </lineage>
</organism>
<dbReference type="NCBIfam" id="NF008758">
    <property type="entry name" value="PRK11789.1"/>
    <property type="match status" value="1"/>
</dbReference>
<name>A0A450VRR4_9GAMM</name>
<comment type="catalytic activity">
    <reaction evidence="1">
        <text>Hydrolyzes the link between N-acetylmuramoyl residues and L-amino acid residues in certain cell-wall glycopeptides.</text>
        <dbReference type="EC" id="3.5.1.28"/>
    </reaction>
</comment>
<evidence type="ECO:0000256" key="5">
    <source>
        <dbReference type="ARBA" id="ARBA00011901"/>
    </source>
</evidence>
<evidence type="ECO:0000256" key="10">
    <source>
        <dbReference type="ARBA" id="ARBA00023316"/>
    </source>
</evidence>
<dbReference type="SMART" id="SM00644">
    <property type="entry name" value="Ami_2"/>
    <property type="match status" value="1"/>
</dbReference>
<dbReference type="GO" id="GO:0005737">
    <property type="term" value="C:cytoplasm"/>
    <property type="evidence" value="ECO:0007669"/>
    <property type="project" value="UniProtKB-SubCell"/>
</dbReference>
<keyword evidence="7" id="KW-0479">Metal-binding</keyword>
<evidence type="ECO:0000313" key="14">
    <source>
        <dbReference type="EMBL" id="VFK07462.1"/>
    </source>
</evidence>
<reference evidence="14" key="1">
    <citation type="submission" date="2019-02" db="EMBL/GenBank/DDBJ databases">
        <authorList>
            <person name="Gruber-Vodicka R. H."/>
            <person name="Seah K. B. B."/>
        </authorList>
    </citation>
    <scope>NUCLEOTIDE SEQUENCE</scope>
    <source>
        <strain evidence="14">BECK_S312</strain>
        <strain evidence="15">BECK_S426</strain>
    </source>
</reference>
<evidence type="ECO:0000256" key="9">
    <source>
        <dbReference type="ARBA" id="ARBA00022833"/>
    </source>
</evidence>
<dbReference type="GO" id="GO:0046872">
    <property type="term" value="F:metal ion binding"/>
    <property type="evidence" value="ECO:0007669"/>
    <property type="project" value="UniProtKB-KW"/>
</dbReference>
<dbReference type="AlphaFoldDB" id="A0A450VRR4"/>
<dbReference type="InterPro" id="IPR036505">
    <property type="entry name" value="Amidase/PGRP_sf"/>
</dbReference>
<dbReference type="GO" id="GO:0071555">
    <property type="term" value="P:cell wall organization"/>
    <property type="evidence" value="ECO:0007669"/>
    <property type="project" value="UniProtKB-KW"/>
</dbReference>
<dbReference type="CDD" id="cd06583">
    <property type="entry name" value="PGRP"/>
    <property type="match status" value="1"/>
</dbReference>
<dbReference type="Gene3D" id="3.40.80.10">
    <property type="entry name" value="Peptidoglycan recognition protein-like"/>
    <property type="match status" value="1"/>
</dbReference>
<keyword evidence="8" id="KW-0378">Hydrolase</keyword>
<dbReference type="Pfam" id="PF01510">
    <property type="entry name" value="Amidase_2"/>
    <property type="match status" value="1"/>
</dbReference>
<dbReference type="PANTHER" id="PTHR30417:SF4">
    <property type="entry name" value="1,6-ANHYDRO-N-ACETYLMURAMYL-L-ALANINE AMIDASE AMPD"/>
    <property type="match status" value="1"/>
</dbReference>
<comment type="cofactor">
    <cofactor evidence="2">
        <name>Zn(2+)</name>
        <dbReference type="ChEBI" id="CHEBI:29105"/>
    </cofactor>
</comment>
<feature type="domain" description="N-acetylmuramoyl-L-alanine amidase" evidence="13">
    <location>
        <begin position="33"/>
        <end position="184"/>
    </location>
</feature>
<dbReference type="PANTHER" id="PTHR30417">
    <property type="entry name" value="N-ACETYLMURAMOYL-L-ALANINE AMIDASE AMID"/>
    <property type="match status" value="1"/>
</dbReference>
<evidence type="ECO:0000256" key="3">
    <source>
        <dbReference type="ARBA" id="ARBA00004496"/>
    </source>
</evidence>
<keyword evidence="6" id="KW-0963">Cytoplasm</keyword>
<evidence type="ECO:0000256" key="2">
    <source>
        <dbReference type="ARBA" id="ARBA00001947"/>
    </source>
</evidence>
<evidence type="ECO:0000256" key="6">
    <source>
        <dbReference type="ARBA" id="ARBA00022490"/>
    </source>
</evidence>
<dbReference type="EMBL" id="CAADFP010000011">
    <property type="protein sequence ID" value="VFK24190.1"/>
    <property type="molecule type" value="Genomic_DNA"/>
</dbReference>
<dbReference type="SUPFAM" id="SSF55846">
    <property type="entry name" value="N-acetylmuramoyl-L-alanine amidase-like"/>
    <property type="match status" value="1"/>
</dbReference>
<dbReference type="GO" id="GO:0009254">
    <property type="term" value="P:peptidoglycan turnover"/>
    <property type="evidence" value="ECO:0007669"/>
    <property type="project" value="TreeGrafter"/>
</dbReference>
<evidence type="ECO:0000259" key="13">
    <source>
        <dbReference type="SMART" id="SM00644"/>
    </source>
</evidence>
<keyword evidence="10" id="KW-0961">Cell wall biogenesis/degradation</keyword>
<keyword evidence="9" id="KW-0862">Zinc</keyword>
<proteinExistence type="inferred from homology"/>
<dbReference type="GO" id="GO:0008745">
    <property type="term" value="F:N-acetylmuramoyl-L-alanine amidase activity"/>
    <property type="evidence" value="ECO:0007669"/>
    <property type="project" value="UniProtKB-EC"/>
</dbReference>
<dbReference type="EC" id="3.5.1.28" evidence="5"/>
<evidence type="ECO:0000256" key="4">
    <source>
        <dbReference type="ARBA" id="ARBA00007553"/>
    </source>
</evidence>
<dbReference type="EMBL" id="CAADFM010000009">
    <property type="protein sequence ID" value="VFK07462.1"/>
    <property type="molecule type" value="Genomic_DNA"/>
</dbReference>
<evidence type="ECO:0000256" key="1">
    <source>
        <dbReference type="ARBA" id="ARBA00001561"/>
    </source>
</evidence>
<sequence length="204" mass="23038">MDIGKSSFPEGDDNLFRLDAKGQWLEGVRRISSPNFDQRPEGCTVDLLVIHGISLPPGEFGGCFIDDLFLNRLDPDTHPSFRAIAKLRVSAHVLVRRSGEVIQYVPFHRRAWHTGKSEFNGKTDCNNFSIGIELEGSDQLPYEQIQYRRLMGLVQSLMSCYPAITPERIKGHSDIAPGRKTDPGPGFDWDLFQRLLPSPVEKKE</sequence>